<feature type="transmembrane region" description="Helical" evidence="8">
    <location>
        <begin position="304"/>
        <end position="322"/>
    </location>
</feature>
<keyword evidence="2" id="KW-1003">Cell membrane</keyword>
<feature type="transmembrane region" description="Helical" evidence="8">
    <location>
        <begin position="556"/>
        <end position="578"/>
    </location>
</feature>
<organism evidence="10 11">
    <name type="scientific">Mogibacterium pumilum</name>
    <dbReference type="NCBI Taxonomy" id="86332"/>
    <lineage>
        <taxon>Bacteria</taxon>
        <taxon>Bacillati</taxon>
        <taxon>Bacillota</taxon>
        <taxon>Clostridia</taxon>
        <taxon>Peptostreptococcales</taxon>
        <taxon>Anaerovoracaceae</taxon>
        <taxon>Mogibacterium</taxon>
    </lineage>
</organism>
<feature type="transmembrane region" description="Helical" evidence="8">
    <location>
        <begin position="274"/>
        <end position="292"/>
    </location>
</feature>
<feature type="transmembrane region" description="Helical" evidence="8">
    <location>
        <begin position="376"/>
        <end position="400"/>
    </location>
</feature>
<evidence type="ECO:0000256" key="3">
    <source>
        <dbReference type="ARBA" id="ARBA00022692"/>
    </source>
</evidence>
<evidence type="ECO:0000256" key="4">
    <source>
        <dbReference type="ARBA" id="ARBA00022989"/>
    </source>
</evidence>
<dbReference type="PANTHER" id="PTHR42682">
    <property type="entry name" value="HYDROGENASE-4 COMPONENT F"/>
    <property type="match status" value="1"/>
</dbReference>
<keyword evidence="5" id="KW-0560">Oxidoreductase</keyword>
<dbReference type="OrthoDB" id="9807568at2"/>
<feature type="transmembrane region" description="Helical" evidence="8">
    <location>
        <begin position="101"/>
        <end position="134"/>
    </location>
</feature>
<name>A0A223ATA3_9FIRM</name>
<proteinExistence type="predicted"/>
<feature type="domain" description="NADH:quinone oxidoreductase/Mrp antiporter transmembrane" evidence="9">
    <location>
        <begin position="113"/>
        <end position="383"/>
    </location>
</feature>
<comment type="subcellular location">
    <subcellularLocation>
        <location evidence="1">Cell membrane</location>
        <topology evidence="1">Multi-pass membrane protein</topology>
    </subcellularLocation>
    <subcellularLocation>
        <location evidence="7">Membrane</location>
        <topology evidence="7">Multi-pass membrane protein</topology>
    </subcellularLocation>
</comment>
<feature type="transmembrane region" description="Helical" evidence="8">
    <location>
        <begin position="30"/>
        <end position="49"/>
    </location>
</feature>
<dbReference type="Proteomes" id="UP000214689">
    <property type="component" value="Chromosome"/>
</dbReference>
<evidence type="ECO:0000313" key="10">
    <source>
        <dbReference type="EMBL" id="ASS38139.1"/>
    </source>
</evidence>
<dbReference type="AlphaFoldDB" id="A0A223ATA3"/>
<dbReference type="PANTHER" id="PTHR42682:SF4">
    <property type="entry name" value="NADH-UBIQUINONE_PLASTOQUINONE"/>
    <property type="match status" value="1"/>
</dbReference>
<keyword evidence="4 8" id="KW-1133">Transmembrane helix</keyword>
<feature type="transmembrane region" description="Helical" evidence="8">
    <location>
        <begin position="146"/>
        <end position="167"/>
    </location>
</feature>
<keyword evidence="6 8" id="KW-0472">Membrane</keyword>
<evidence type="ECO:0000256" key="6">
    <source>
        <dbReference type="ARBA" id="ARBA00023136"/>
    </source>
</evidence>
<reference evidence="11" key="1">
    <citation type="submission" date="2016-05" db="EMBL/GenBank/DDBJ databases">
        <authorList>
            <person name="Holder M.E."/>
            <person name="Ajami N.J."/>
            <person name="Petrosino J.F."/>
        </authorList>
    </citation>
    <scope>NUCLEOTIDE SEQUENCE [LARGE SCALE GENOMIC DNA]</scope>
    <source>
        <strain evidence="11">ATCC 700696</strain>
    </source>
</reference>
<dbReference type="InterPro" id="IPR001750">
    <property type="entry name" value="ND/Mrp_TM"/>
</dbReference>
<keyword evidence="3 7" id="KW-0812">Transmembrane</keyword>
<dbReference type="RefSeq" id="WP_094234376.1">
    <property type="nucleotide sequence ID" value="NZ_CP016199.1"/>
</dbReference>
<feature type="transmembrane region" description="Helical" evidence="8">
    <location>
        <begin position="420"/>
        <end position="437"/>
    </location>
</feature>
<evidence type="ECO:0000256" key="5">
    <source>
        <dbReference type="ARBA" id="ARBA00023002"/>
    </source>
</evidence>
<evidence type="ECO:0000256" key="8">
    <source>
        <dbReference type="SAM" id="Phobius"/>
    </source>
</evidence>
<evidence type="ECO:0000313" key="11">
    <source>
        <dbReference type="Proteomes" id="UP000214689"/>
    </source>
</evidence>
<feature type="transmembrane region" description="Helical" evidence="8">
    <location>
        <begin position="179"/>
        <end position="201"/>
    </location>
</feature>
<feature type="transmembrane region" description="Helical" evidence="8">
    <location>
        <begin position="69"/>
        <end position="89"/>
    </location>
</feature>
<evidence type="ECO:0000259" key="9">
    <source>
        <dbReference type="Pfam" id="PF00361"/>
    </source>
</evidence>
<accession>A0A223ATA3</accession>
<evidence type="ECO:0000256" key="1">
    <source>
        <dbReference type="ARBA" id="ARBA00004651"/>
    </source>
</evidence>
<dbReference type="GO" id="GO:0016491">
    <property type="term" value="F:oxidoreductase activity"/>
    <property type="evidence" value="ECO:0007669"/>
    <property type="project" value="UniProtKB-KW"/>
</dbReference>
<dbReference type="Pfam" id="PF00361">
    <property type="entry name" value="Proton_antipo_M"/>
    <property type="match status" value="1"/>
</dbReference>
<dbReference type="InterPro" id="IPR052175">
    <property type="entry name" value="ComplexI-like_HydComp"/>
</dbReference>
<protein>
    <recommendedName>
        <fullName evidence="9">NADH:quinone oxidoreductase/Mrp antiporter transmembrane domain-containing protein</fullName>
    </recommendedName>
</protein>
<feature type="transmembrane region" description="Helical" evidence="8">
    <location>
        <begin position="457"/>
        <end position="474"/>
    </location>
</feature>
<gene>
    <name evidence="10" type="ORF">AXF17_06785</name>
</gene>
<keyword evidence="11" id="KW-1185">Reference proteome</keyword>
<sequence>MMLNNFHPGLLMILIGALILILPDKFREPCALIAAASGMLGLFTLNSSSCLVYEITPDIKLEMIHVDGLSMMFIIIFGIITVINSIYSFDIQDKWEKGLSVIYGGSIIAATLAGDIITLIVFWEVAAFSAAYLIYANHSRRSSRSALRYLLMHAFGGNMLLVGFLLHAAHTNSLEIPKFTAAGGSAAFWFVLIGVGVNAVVPPFNSWISDSYPESTIAGTVYMCGYTTKLGIYAMIRIFAGTEALLYVGVFMALYGVLMAFLENDLRRLFSYHIMSQLGYMVASLAIGGAWGVDGAAAHAFNNIFYKGVLMMCSGAVIMATGKRKITELGGLREKMPITAWAFLIASLSIAGIPFLNGFASKAVVMHAVNAGGHEIAGLMLTVTSIGTWLSVALKVNWFVFFGKSRSEFEVKPIPVSMRIGMIIGALGCVIVGVYPSLLYRIMPYRIDVHPFSVDHVLEYVILFAGATLVFWIFRVKMLPHDELSLDFDWFFRKPMAKLVTTISIGLNRFTAWADSKSLNFVHFFGERLGNPYKWTENSKSSVIRNISFENEDRDIGIVIEISVSMFALITLIAIIYIK</sequence>
<feature type="transmembrane region" description="Helical" evidence="8">
    <location>
        <begin position="6"/>
        <end position="23"/>
    </location>
</feature>
<dbReference type="GO" id="GO:0005886">
    <property type="term" value="C:plasma membrane"/>
    <property type="evidence" value="ECO:0007669"/>
    <property type="project" value="UniProtKB-SubCell"/>
</dbReference>
<dbReference type="EMBL" id="CP016199">
    <property type="protein sequence ID" value="ASS38139.1"/>
    <property type="molecule type" value="Genomic_DNA"/>
</dbReference>
<feature type="transmembrane region" description="Helical" evidence="8">
    <location>
        <begin position="338"/>
        <end position="356"/>
    </location>
</feature>
<feature type="transmembrane region" description="Helical" evidence="8">
    <location>
        <begin position="244"/>
        <end position="262"/>
    </location>
</feature>
<evidence type="ECO:0000256" key="7">
    <source>
        <dbReference type="RuleBase" id="RU000320"/>
    </source>
</evidence>
<evidence type="ECO:0000256" key="2">
    <source>
        <dbReference type="ARBA" id="ARBA00022475"/>
    </source>
</evidence>